<evidence type="ECO:0000256" key="1">
    <source>
        <dbReference type="ARBA" id="ARBA00001947"/>
    </source>
</evidence>
<dbReference type="EC" id="3.5.4.4" evidence="3"/>
<dbReference type="EMBL" id="JAVDUJ010000001">
    <property type="protein sequence ID" value="MDR6938566.1"/>
    <property type="molecule type" value="Genomic_DNA"/>
</dbReference>
<dbReference type="InterPro" id="IPR032466">
    <property type="entry name" value="Metal_Hydrolase"/>
</dbReference>
<accession>A0ABU1T135</accession>
<evidence type="ECO:0000313" key="9">
    <source>
        <dbReference type="Proteomes" id="UP001266099"/>
    </source>
</evidence>
<comment type="caution">
    <text evidence="8">The sequence shown here is derived from an EMBL/GenBank/DDBJ whole genome shotgun (WGS) entry which is preliminary data.</text>
</comment>
<keyword evidence="6" id="KW-0862">Zinc</keyword>
<evidence type="ECO:0000259" key="7">
    <source>
        <dbReference type="Pfam" id="PF00962"/>
    </source>
</evidence>
<evidence type="ECO:0000256" key="4">
    <source>
        <dbReference type="ARBA" id="ARBA00022723"/>
    </source>
</evidence>
<dbReference type="Gene3D" id="3.20.20.140">
    <property type="entry name" value="Metal-dependent hydrolases"/>
    <property type="match status" value="1"/>
</dbReference>
<comment type="similarity">
    <text evidence="2">Belongs to the metallo-dependent hydrolases superfamily. Adenosine and AMP deaminases family.</text>
</comment>
<dbReference type="GO" id="GO:0016787">
    <property type="term" value="F:hydrolase activity"/>
    <property type="evidence" value="ECO:0007669"/>
    <property type="project" value="UniProtKB-KW"/>
</dbReference>
<evidence type="ECO:0000313" key="8">
    <source>
        <dbReference type="EMBL" id="MDR6938566.1"/>
    </source>
</evidence>
<organism evidence="8 9">
    <name type="scientific">Arcanobacterium hippocoleae</name>
    <dbReference type="NCBI Taxonomy" id="149017"/>
    <lineage>
        <taxon>Bacteria</taxon>
        <taxon>Bacillati</taxon>
        <taxon>Actinomycetota</taxon>
        <taxon>Actinomycetes</taxon>
        <taxon>Actinomycetales</taxon>
        <taxon>Actinomycetaceae</taxon>
        <taxon>Arcanobacterium</taxon>
    </lineage>
</organism>
<protein>
    <recommendedName>
        <fullName evidence="3">adenosine deaminase</fullName>
        <ecNumber evidence="3">3.5.4.4</ecNumber>
    </recommendedName>
</protein>
<dbReference type="InterPro" id="IPR006330">
    <property type="entry name" value="Ado/ade_deaminase"/>
</dbReference>
<feature type="domain" description="Adenosine deaminase" evidence="7">
    <location>
        <begin position="11"/>
        <end position="342"/>
    </location>
</feature>
<gene>
    <name evidence="8" type="ORF">J2S36_000109</name>
</gene>
<dbReference type="NCBIfam" id="TIGR01430">
    <property type="entry name" value="aden_deam"/>
    <property type="match status" value="1"/>
</dbReference>
<reference evidence="8 9" key="1">
    <citation type="submission" date="2023-07" db="EMBL/GenBank/DDBJ databases">
        <title>Sequencing the genomes of 1000 actinobacteria strains.</title>
        <authorList>
            <person name="Klenk H.-P."/>
        </authorList>
    </citation>
    <scope>NUCLEOTIDE SEQUENCE [LARGE SCALE GENOMIC DNA]</scope>
    <source>
        <strain evidence="8 9">DSM 15539</strain>
    </source>
</reference>
<comment type="cofactor">
    <cofactor evidence="1">
        <name>Zn(2+)</name>
        <dbReference type="ChEBI" id="CHEBI:29105"/>
    </cofactor>
</comment>
<sequence length="351" mass="38558">MLDSDLVRSLPKVVLHDHLDGGLRVQTVLELAREIDLVLPADDPSGLSQWFYDAANSGSLPRYLETFQITVALMQSPQALRRIAYECVEDLVADGVVYAEVRWAPELHLHNMEPREAVAAVWEGLQEGMRAMAAAGHVIHVRQILTALRHHPPSTQTAQLVIDCADLGVVGYDIAGPEAGYRATVFRESTDLLRKSGCHITIHAGEGYGPESIQDAINCGAERIGHGVRIIEDGSPLPGSTRRQILDRDILLEVCPTSNLQTGIASSIFEHPVDRLVSAGFRVGINCDNRLMSRTSLTRELLLLHDAFQWDLLRIEEVTVAAMESAFCAEALKAELIRDVIQPAFAAFTDC</sequence>
<name>A0ABU1T135_9ACTO</name>
<dbReference type="RefSeq" id="WP_309954491.1">
    <property type="nucleotide sequence ID" value="NZ_JAVDUJ010000001.1"/>
</dbReference>
<keyword evidence="4" id="KW-0479">Metal-binding</keyword>
<evidence type="ECO:0000256" key="2">
    <source>
        <dbReference type="ARBA" id="ARBA00006676"/>
    </source>
</evidence>
<dbReference type="InterPro" id="IPR001365">
    <property type="entry name" value="A_deaminase_dom"/>
</dbReference>
<keyword evidence="9" id="KW-1185">Reference proteome</keyword>
<dbReference type="PANTHER" id="PTHR11409:SF43">
    <property type="entry name" value="ADENOSINE DEAMINASE"/>
    <property type="match status" value="1"/>
</dbReference>
<evidence type="ECO:0000256" key="5">
    <source>
        <dbReference type="ARBA" id="ARBA00022801"/>
    </source>
</evidence>
<dbReference type="PANTHER" id="PTHR11409">
    <property type="entry name" value="ADENOSINE DEAMINASE"/>
    <property type="match status" value="1"/>
</dbReference>
<evidence type="ECO:0000256" key="3">
    <source>
        <dbReference type="ARBA" id="ARBA00012784"/>
    </source>
</evidence>
<proteinExistence type="inferred from homology"/>
<dbReference type="Pfam" id="PF00962">
    <property type="entry name" value="A_deaminase"/>
    <property type="match status" value="1"/>
</dbReference>
<evidence type="ECO:0000256" key="6">
    <source>
        <dbReference type="ARBA" id="ARBA00022833"/>
    </source>
</evidence>
<dbReference type="Proteomes" id="UP001266099">
    <property type="component" value="Unassembled WGS sequence"/>
</dbReference>
<dbReference type="NCBIfam" id="NF006847">
    <property type="entry name" value="PRK09358.1-2"/>
    <property type="match status" value="1"/>
</dbReference>
<dbReference type="SUPFAM" id="SSF51556">
    <property type="entry name" value="Metallo-dependent hydrolases"/>
    <property type="match status" value="1"/>
</dbReference>
<keyword evidence="5 8" id="KW-0378">Hydrolase</keyword>